<keyword evidence="1" id="KW-0238">DNA-binding</keyword>
<dbReference type="InterPro" id="IPR038056">
    <property type="entry name" value="YjbR-like_sf"/>
</dbReference>
<reference evidence="1 2" key="1">
    <citation type="submission" date="2017-11" db="EMBL/GenBank/DDBJ databases">
        <title>Genomic Encyclopedia of Archaeal and Bacterial Type Strains, Phase II (KMG-II): From Individual Species to Whole Genera.</title>
        <authorList>
            <person name="Goeker M."/>
        </authorList>
    </citation>
    <scope>NUCLEOTIDE SEQUENCE [LARGE SCALE GENOMIC DNA]</scope>
    <source>
        <strain evidence="1 2">DSM 11115</strain>
    </source>
</reference>
<comment type="caution">
    <text evidence="1">The sequence shown here is derived from an EMBL/GenBank/DDBJ whole genome shotgun (WGS) entry which is preliminary data.</text>
</comment>
<dbReference type="SUPFAM" id="SSF142906">
    <property type="entry name" value="YjbR-like"/>
    <property type="match status" value="1"/>
</dbReference>
<dbReference type="RefSeq" id="WP_100336230.1">
    <property type="nucleotide sequence ID" value="NZ_PGFA01000001.1"/>
</dbReference>
<dbReference type="AlphaFoldDB" id="A0A2M9BRM7"/>
<dbReference type="PANTHER" id="PTHR35145:SF1">
    <property type="entry name" value="CYTOPLASMIC PROTEIN"/>
    <property type="match status" value="1"/>
</dbReference>
<name>A0A2M9BRM7_9BACT</name>
<accession>A0A2M9BRM7</accession>
<evidence type="ECO:0000313" key="2">
    <source>
        <dbReference type="Proteomes" id="UP000228535"/>
    </source>
</evidence>
<keyword evidence="2" id="KW-1185">Reference proteome</keyword>
<organism evidence="1 2">
    <name type="scientific">Hymenobacter chitinivorans DSM 11115</name>
    <dbReference type="NCBI Taxonomy" id="1121954"/>
    <lineage>
        <taxon>Bacteria</taxon>
        <taxon>Pseudomonadati</taxon>
        <taxon>Bacteroidota</taxon>
        <taxon>Cytophagia</taxon>
        <taxon>Cytophagales</taxon>
        <taxon>Hymenobacteraceae</taxon>
        <taxon>Hymenobacter</taxon>
    </lineage>
</organism>
<gene>
    <name evidence="1" type="ORF">CLV45_2017</name>
</gene>
<protein>
    <submittedName>
        <fullName evidence="1">Putative DNA-binding protein (MmcQ/YjbR family)</fullName>
    </submittedName>
</protein>
<proteinExistence type="predicted"/>
<dbReference type="InterPro" id="IPR007351">
    <property type="entry name" value="YjbR"/>
</dbReference>
<dbReference type="Pfam" id="PF04237">
    <property type="entry name" value="YjbR"/>
    <property type="match status" value="1"/>
</dbReference>
<dbReference type="Gene3D" id="3.90.1150.30">
    <property type="match status" value="1"/>
</dbReference>
<dbReference type="InterPro" id="IPR058532">
    <property type="entry name" value="YjbR/MT2646/Rv2570-like"/>
</dbReference>
<dbReference type="PANTHER" id="PTHR35145">
    <property type="entry name" value="CYTOPLASMIC PROTEIN-RELATED"/>
    <property type="match status" value="1"/>
</dbReference>
<sequence length="122" mass="13846">MNIEEFRDYCLLKAGVSEETPFGPETLVFKVGGKVFALTDIDTFGSINLKCDPERAVDLREQHDYVRPGYHMNKKHWNTVLVGTGVPAGQLRELIDHSYDLVRASLPKKQREELAAQEQEQA</sequence>
<dbReference type="EMBL" id="PGFA01000001">
    <property type="protein sequence ID" value="PJJ60588.1"/>
    <property type="molecule type" value="Genomic_DNA"/>
</dbReference>
<dbReference type="OrthoDB" id="9789813at2"/>
<dbReference type="Proteomes" id="UP000228535">
    <property type="component" value="Unassembled WGS sequence"/>
</dbReference>
<evidence type="ECO:0000313" key="1">
    <source>
        <dbReference type="EMBL" id="PJJ60588.1"/>
    </source>
</evidence>
<dbReference type="GO" id="GO:0003677">
    <property type="term" value="F:DNA binding"/>
    <property type="evidence" value="ECO:0007669"/>
    <property type="project" value="UniProtKB-KW"/>
</dbReference>